<name>A0AAD4YB02_OVIAM</name>
<dbReference type="GO" id="GO:0030550">
    <property type="term" value="F:acetylcholine receptor inhibitor activity"/>
    <property type="evidence" value="ECO:0007669"/>
    <property type="project" value="TreeGrafter"/>
</dbReference>
<dbReference type="EMBL" id="JAKZEL010000010">
    <property type="protein sequence ID" value="KAI4539936.1"/>
    <property type="molecule type" value="Genomic_DNA"/>
</dbReference>
<dbReference type="Gene3D" id="2.10.60.10">
    <property type="entry name" value="CD59"/>
    <property type="match status" value="1"/>
</dbReference>
<sequence length="335" mass="35984">MRFRTFVPLSLPLPTPDALLQTLSSLFRARSAMCSEQTSFLRWELGPESCGTAAGLPVKTLLSKRCAPRCPSTNMEFEWRSDSGVLSKIVRHCCSRSLCNRAPALQEGPRALPWGLLLQGVELPPCPTGSVTSELLAESAADLDSEPQRGPGEQTRQRWQPRRMKALAAVLLALLWCRQQGRGQAQEDEDDDPDAGREGYDDEEDEEEEEAGAPAGSRGSGPQCYTCQSLHKGESCEQVQSCVLPRTCKAIVSSWNAESGPQTTYSGWCADTCQAISRTVEGSLTTISCCQSSLCNTPPWQDPQGRGAGGPRGSPATVAATVLLSLLAGLQAVGL</sequence>
<protein>
    <recommendedName>
        <fullName evidence="12">Glycosylphosphatidylinositol-anchored high density lipoprotein-binding protein 1</fullName>
    </recommendedName>
</protein>
<dbReference type="Proteomes" id="UP001214576">
    <property type="component" value="Unassembled WGS sequence"/>
</dbReference>
<dbReference type="Pfam" id="PF00021">
    <property type="entry name" value="UPAR_LY6"/>
    <property type="match status" value="1"/>
</dbReference>
<dbReference type="InterPro" id="IPR045860">
    <property type="entry name" value="Snake_toxin-like_sf"/>
</dbReference>
<organism evidence="10 11">
    <name type="scientific">Ovis ammon polii</name>
    <dbReference type="NCBI Taxonomy" id="230172"/>
    <lineage>
        <taxon>Eukaryota</taxon>
        <taxon>Metazoa</taxon>
        <taxon>Chordata</taxon>
        <taxon>Craniata</taxon>
        <taxon>Vertebrata</taxon>
        <taxon>Euteleostomi</taxon>
        <taxon>Mammalia</taxon>
        <taxon>Eutheria</taxon>
        <taxon>Laurasiatheria</taxon>
        <taxon>Artiodactyla</taxon>
        <taxon>Ruminantia</taxon>
        <taxon>Pecora</taxon>
        <taxon>Bovidae</taxon>
        <taxon>Caprinae</taxon>
        <taxon>Ovis</taxon>
    </lineage>
</organism>
<feature type="compositionally biased region" description="Acidic residues" evidence="7">
    <location>
        <begin position="200"/>
        <end position="211"/>
    </location>
</feature>
<dbReference type="GO" id="GO:0005886">
    <property type="term" value="C:plasma membrane"/>
    <property type="evidence" value="ECO:0007669"/>
    <property type="project" value="UniProtKB-SubCell"/>
</dbReference>
<feature type="region of interest" description="Disordered" evidence="7">
    <location>
        <begin position="182"/>
        <end position="222"/>
    </location>
</feature>
<dbReference type="FunFam" id="2.10.60.10:FF:000003">
    <property type="entry name" value="lymphocyte antigen 6E isoform X1"/>
    <property type="match status" value="1"/>
</dbReference>
<evidence type="ECO:0000259" key="8">
    <source>
        <dbReference type="Pfam" id="PF00021"/>
    </source>
</evidence>
<feature type="domain" description="Snake toxin/toxin-like" evidence="9">
    <location>
        <begin position="223"/>
        <end position="296"/>
    </location>
</feature>
<evidence type="ECO:0000313" key="11">
    <source>
        <dbReference type="Proteomes" id="UP001214576"/>
    </source>
</evidence>
<dbReference type="InterPro" id="IPR035076">
    <property type="entry name" value="Toxin/TOLIP"/>
</dbReference>
<keyword evidence="11" id="KW-1185">Reference proteome</keyword>
<keyword evidence="2" id="KW-1003">Cell membrane</keyword>
<comment type="caution">
    <text evidence="10">The sequence shown here is derived from an EMBL/GenBank/DDBJ whole genome shotgun (WGS) entry which is preliminary data.</text>
</comment>
<gene>
    <name evidence="10" type="ORF">MG293_010331</name>
</gene>
<dbReference type="PANTHER" id="PTHR16983">
    <property type="entry name" value="UPAR/LY6 DOMAIN-CONTAINING PROTEIN"/>
    <property type="match status" value="1"/>
</dbReference>
<keyword evidence="4" id="KW-0732">Signal</keyword>
<evidence type="ECO:0000259" key="9">
    <source>
        <dbReference type="Pfam" id="PF00087"/>
    </source>
</evidence>
<evidence type="ECO:0008006" key="12">
    <source>
        <dbReference type="Google" id="ProtNLM"/>
    </source>
</evidence>
<dbReference type="InterPro" id="IPR051110">
    <property type="entry name" value="Ly-6/neurotoxin-like_GPI-ap"/>
</dbReference>
<proteinExistence type="predicted"/>
<evidence type="ECO:0000256" key="2">
    <source>
        <dbReference type="ARBA" id="ARBA00022475"/>
    </source>
</evidence>
<evidence type="ECO:0000256" key="5">
    <source>
        <dbReference type="ARBA" id="ARBA00023136"/>
    </source>
</evidence>
<feature type="compositionally biased region" description="Low complexity" evidence="7">
    <location>
        <begin position="212"/>
        <end position="222"/>
    </location>
</feature>
<keyword evidence="6" id="KW-0325">Glycoprotein</keyword>
<keyword evidence="3" id="KW-0336">GPI-anchor</keyword>
<dbReference type="GO" id="GO:0035473">
    <property type="term" value="F:lipase binding"/>
    <property type="evidence" value="ECO:0007669"/>
    <property type="project" value="TreeGrafter"/>
</dbReference>
<dbReference type="GO" id="GO:0070328">
    <property type="term" value="P:triglyceride homeostasis"/>
    <property type="evidence" value="ECO:0007669"/>
    <property type="project" value="TreeGrafter"/>
</dbReference>
<reference evidence="10" key="1">
    <citation type="submission" date="2022-03" db="EMBL/GenBank/DDBJ databases">
        <title>Genomic analyses of argali, domestic sheep and their hybrids provide insights into chromosomal evolution, heterosis and genetic basis of agronomic traits.</title>
        <authorList>
            <person name="Li M."/>
        </authorList>
    </citation>
    <scope>NUCLEOTIDE SEQUENCE</scope>
    <source>
        <strain evidence="10">CAU-MHL-2022a</strain>
        <tissue evidence="10">Skin</tissue>
    </source>
</reference>
<dbReference type="Pfam" id="PF00087">
    <property type="entry name" value="Toxin_TOLIP"/>
    <property type="match status" value="1"/>
</dbReference>
<keyword evidence="5" id="KW-0472">Membrane</keyword>
<evidence type="ECO:0000256" key="3">
    <source>
        <dbReference type="ARBA" id="ARBA00022622"/>
    </source>
</evidence>
<dbReference type="GO" id="GO:0098552">
    <property type="term" value="C:side of membrane"/>
    <property type="evidence" value="ECO:0007669"/>
    <property type="project" value="UniProtKB-KW"/>
</dbReference>
<dbReference type="GO" id="GO:0035478">
    <property type="term" value="F:chylomicron binding"/>
    <property type="evidence" value="ECO:0007669"/>
    <property type="project" value="TreeGrafter"/>
</dbReference>
<evidence type="ECO:0000256" key="7">
    <source>
        <dbReference type="SAM" id="MobiDB-lite"/>
    </source>
</evidence>
<dbReference type="AlphaFoldDB" id="A0AAD4YB02"/>
<feature type="region of interest" description="Disordered" evidence="7">
    <location>
        <begin position="140"/>
        <end position="161"/>
    </location>
</feature>
<dbReference type="SUPFAM" id="SSF57302">
    <property type="entry name" value="Snake toxin-like"/>
    <property type="match status" value="2"/>
</dbReference>
<feature type="domain" description="UPAR/Ly6" evidence="8">
    <location>
        <begin position="59"/>
        <end position="101"/>
    </location>
</feature>
<dbReference type="InterPro" id="IPR016054">
    <property type="entry name" value="LY6_UPA_recep-like"/>
</dbReference>
<accession>A0AAD4YB02</accession>
<evidence type="ECO:0000256" key="4">
    <source>
        <dbReference type="ARBA" id="ARBA00022729"/>
    </source>
</evidence>
<comment type="subcellular location">
    <subcellularLocation>
        <location evidence="1">Cell membrane</location>
        <topology evidence="1">Lipid-anchor</topology>
        <topology evidence="1">GPI-anchor</topology>
    </subcellularLocation>
</comment>
<evidence type="ECO:0000256" key="6">
    <source>
        <dbReference type="ARBA" id="ARBA00023180"/>
    </source>
</evidence>
<evidence type="ECO:0000313" key="10">
    <source>
        <dbReference type="EMBL" id="KAI4539936.1"/>
    </source>
</evidence>
<dbReference type="PANTHER" id="PTHR16983:SF12">
    <property type="entry name" value="GLYCOSYLPHOSPHATIDYLINOSITOL-ANCHORED HIGH DENSITY LIPOPROTEIN-BINDING PROTEIN 1"/>
    <property type="match status" value="1"/>
</dbReference>
<evidence type="ECO:0000256" key="1">
    <source>
        <dbReference type="ARBA" id="ARBA00004609"/>
    </source>
</evidence>
<dbReference type="CDD" id="cd23575">
    <property type="entry name" value="TFP_LU_ECD_GPIHBP1"/>
    <property type="match status" value="1"/>
</dbReference>
<keyword evidence="3" id="KW-0449">Lipoprotein</keyword>